<organism evidence="7 8">
    <name type="scientific">Lichtheimia ornata</name>
    <dbReference type="NCBI Taxonomy" id="688661"/>
    <lineage>
        <taxon>Eukaryota</taxon>
        <taxon>Fungi</taxon>
        <taxon>Fungi incertae sedis</taxon>
        <taxon>Mucoromycota</taxon>
        <taxon>Mucoromycotina</taxon>
        <taxon>Mucoromycetes</taxon>
        <taxon>Mucorales</taxon>
        <taxon>Lichtheimiaceae</taxon>
        <taxon>Lichtheimia</taxon>
    </lineage>
</organism>
<reference evidence="7 8" key="1">
    <citation type="submission" date="2023-03" db="EMBL/GenBank/DDBJ databases">
        <title>Genome sequence of Lichtheimia ornata CBS 291.66.</title>
        <authorList>
            <person name="Mohabir J.T."/>
            <person name="Shea T.P."/>
            <person name="Kurbessoian T."/>
            <person name="Berby B."/>
            <person name="Fontaine J."/>
            <person name="Livny J."/>
            <person name="Gnirke A."/>
            <person name="Stajich J.E."/>
            <person name="Cuomo C.A."/>
        </authorList>
    </citation>
    <scope>NUCLEOTIDE SEQUENCE [LARGE SCALE GENOMIC DNA]</scope>
    <source>
        <strain evidence="7">CBS 291.66</strain>
    </source>
</reference>
<dbReference type="Pfam" id="PF11779">
    <property type="entry name" value="SPT_ssu-like"/>
    <property type="match status" value="1"/>
</dbReference>
<proteinExistence type="predicted"/>
<keyword evidence="3" id="KW-0256">Endoplasmic reticulum</keyword>
<keyword evidence="5 6" id="KW-0472">Membrane</keyword>
<keyword evidence="8" id="KW-1185">Reference proteome</keyword>
<dbReference type="InterPro" id="IPR024512">
    <property type="entry name" value="Ser_palmitoyltrfase_ssu-like"/>
</dbReference>
<feature type="transmembrane region" description="Helical" evidence="6">
    <location>
        <begin position="33"/>
        <end position="52"/>
    </location>
</feature>
<protein>
    <submittedName>
        <fullName evidence="7">Uncharacterized protein</fullName>
    </submittedName>
</protein>
<comment type="subcellular location">
    <subcellularLocation>
        <location evidence="1">Endoplasmic reticulum membrane</location>
        <topology evidence="1">Multi-pass membrane protein</topology>
    </subcellularLocation>
</comment>
<dbReference type="RefSeq" id="XP_058340433.1">
    <property type="nucleotide sequence ID" value="XM_058488807.1"/>
</dbReference>
<evidence type="ECO:0000256" key="6">
    <source>
        <dbReference type="SAM" id="Phobius"/>
    </source>
</evidence>
<dbReference type="EMBL" id="JARTCD010000048">
    <property type="protein sequence ID" value="KAJ8655520.1"/>
    <property type="molecule type" value="Genomic_DNA"/>
</dbReference>
<dbReference type="GO" id="GO:0005789">
    <property type="term" value="C:endoplasmic reticulum membrane"/>
    <property type="evidence" value="ECO:0007669"/>
    <property type="project" value="UniProtKB-SubCell"/>
</dbReference>
<evidence type="ECO:0000256" key="3">
    <source>
        <dbReference type="ARBA" id="ARBA00022824"/>
    </source>
</evidence>
<accession>A0AAD7XV12</accession>
<evidence type="ECO:0000313" key="8">
    <source>
        <dbReference type="Proteomes" id="UP001234581"/>
    </source>
</evidence>
<gene>
    <name evidence="7" type="ORF">O0I10_008806</name>
</gene>
<evidence type="ECO:0000256" key="5">
    <source>
        <dbReference type="ARBA" id="ARBA00023136"/>
    </source>
</evidence>
<evidence type="ECO:0000313" key="7">
    <source>
        <dbReference type="EMBL" id="KAJ8655520.1"/>
    </source>
</evidence>
<dbReference type="AlphaFoldDB" id="A0AAD7XV12"/>
<sequence length="64" mass="7364">MAQKSLSAYAYEKVIQYEMMTAVYVMEPWEKTLFNAVLLIIVSLSLATFYQYTPIMLGKIASLF</sequence>
<comment type="caution">
    <text evidence="7">The sequence shown here is derived from an EMBL/GenBank/DDBJ whole genome shotgun (WGS) entry which is preliminary data.</text>
</comment>
<keyword evidence="4 6" id="KW-1133">Transmembrane helix</keyword>
<evidence type="ECO:0000256" key="1">
    <source>
        <dbReference type="ARBA" id="ARBA00004477"/>
    </source>
</evidence>
<dbReference type="Proteomes" id="UP001234581">
    <property type="component" value="Unassembled WGS sequence"/>
</dbReference>
<keyword evidence="2 6" id="KW-0812">Transmembrane</keyword>
<dbReference type="GeneID" id="83216213"/>
<name>A0AAD7XV12_9FUNG</name>
<evidence type="ECO:0000256" key="4">
    <source>
        <dbReference type="ARBA" id="ARBA00022989"/>
    </source>
</evidence>
<evidence type="ECO:0000256" key="2">
    <source>
        <dbReference type="ARBA" id="ARBA00022692"/>
    </source>
</evidence>